<comment type="caution">
    <text evidence="2">The sequence shown here is derived from an EMBL/GenBank/DDBJ whole genome shotgun (WGS) entry which is preliminary data.</text>
</comment>
<gene>
    <name evidence="2" type="ORF">RDI58_006246</name>
</gene>
<protein>
    <submittedName>
        <fullName evidence="2">Uncharacterized protein</fullName>
    </submittedName>
</protein>
<dbReference type="EMBL" id="JBANQN010000002">
    <property type="protein sequence ID" value="KAK6798543.1"/>
    <property type="molecule type" value="Genomic_DNA"/>
</dbReference>
<reference evidence="2 3" key="1">
    <citation type="submission" date="2024-02" db="EMBL/GenBank/DDBJ databases">
        <title>de novo genome assembly of Solanum bulbocastanum strain 11H21.</title>
        <authorList>
            <person name="Hosaka A.J."/>
        </authorList>
    </citation>
    <scope>NUCLEOTIDE SEQUENCE [LARGE SCALE GENOMIC DNA]</scope>
    <source>
        <tissue evidence="2">Young leaves</tissue>
    </source>
</reference>
<evidence type="ECO:0000313" key="3">
    <source>
        <dbReference type="Proteomes" id="UP001371456"/>
    </source>
</evidence>
<dbReference type="AlphaFoldDB" id="A0AAN8U0F5"/>
<evidence type="ECO:0000256" key="1">
    <source>
        <dbReference type="SAM" id="SignalP"/>
    </source>
</evidence>
<name>A0AAN8U0F5_SOLBU</name>
<dbReference type="Proteomes" id="UP001371456">
    <property type="component" value="Unassembled WGS sequence"/>
</dbReference>
<accession>A0AAN8U0F5</accession>
<feature type="signal peptide" evidence="1">
    <location>
        <begin position="1"/>
        <end position="25"/>
    </location>
</feature>
<sequence>MAGKMSIVLFVLLVVFLTQNQVSRANIMRDEQQQQQRNNQLVRSTCFTALRFIMVLVREVSILKIVNQNARIGAQRHRIRSRVCFSARNAVQSVCVFLLVPMAISKVALATITGRPREVAQSAHDHPYCIM</sequence>
<proteinExistence type="predicted"/>
<organism evidence="2 3">
    <name type="scientific">Solanum bulbocastanum</name>
    <name type="common">Wild potato</name>
    <dbReference type="NCBI Taxonomy" id="147425"/>
    <lineage>
        <taxon>Eukaryota</taxon>
        <taxon>Viridiplantae</taxon>
        <taxon>Streptophyta</taxon>
        <taxon>Embryophyta</taxon>
        <taxon>Tracheophyta</taxon>
        <taxon>Spermatophyta</taxon>
        <taxon>Magnoliopsida</taxon>
        <taxon>eudicotyledons</taxon>
        <taxon>Gunneridae</taxon>
        <taxon>Pentapetalae</taxon>
        <taxon>asterids</taxon>
        <taxon>lamiids</taxon>
        <taxon>Solanales</taxon>
        <taxon>Solanaceae</taxon>
        <taxon>Solanoideae</taxon>
        <taxon>Solaneae</taxon>
        <taxon>Solanum</taxon>
    </lineage>
</organism>
<evidence type="ECO:0000313" key="2">
    <source>
        <dbReference type="EMBL" id="KAK6798543.1"/>
    </source>
</evidence>
<keyword evidence="1" id="KW-0732">Signal</keyword>
<feature type="chain" id="PRO_5042911571" evidence="1">
    <location>
        <begin position="26"/>
        <end position="131"/>
    </location>
</feature>
<keyword evidence="3" id="KW-1185">Reference proteome</keyword>